<evidence type="ECO:0008006" key="4">
    <source>
        <dbReference type="Google" id="ProtNLM"/>
    </source>
</evidence>
<protein>
    <recommendedName>
        <fullName evidence="4">DUF1700 domain-containing protein</fullName>
    </recommendedName>
</protein>
<feature type="transmembrane region" description="Helical" evidence="1">
    <location>
        <begin position="92"/>
        <end position="113"/>
    </location>
</feature>
<reference evidence="2 3" key="1">
    <citation type="journal article" date="2017" name="BMC Genomics">
        <title>Genomic analysis of methanogenic archaea reveals a shift towards energy conservation.</title>
        <authorList>
            <person name="Gilmore S.P."/>
            <person name="Henske J.K."/>
            <person name="Sexton J.A."/>
            <person name="Solomon K.V."/>
            <person name="Seppala S."/>
            <person name="Yoo J.I."/>
            <person name="Huyett L.M."/>
            <person name="Pressman A."/>
            <person name="Cogan J.Z."/>
            <person name="Kivenson V."/>
            <person name="Peng X."/>
            <person name="Tan Y."/>
            <person name="Valentine D.L."/>
            <person name="O'Malley M.A."/>
        </authorList>
    </citation>
    <scope>NUCLEOTIDE SEQUENCE [LARGE SCALE GENOMIC DNA]</scope>
    <source>
        <strain evidence="2 3">M.o.H.</strain>
    </source>
</reference>
<dbReference type="Pfam" id="PF22564">
    <property type="entry name" value="HAAS"/>
    <property type="match status" value="1"/>
</dbReference>
<evidence type="ECO:0000313" key="2">
    <source>
        <dbReference type="EMBL" id="PAV04244.1"/>
    </source>
</evidence>
<dbReference type="RefSeq" id="WP_069583346.1">
    <property type="nucleotide sequence ID" value="NZ_LMVM01000023.1"/>
</dbReference>
<comment type="caution">
    <text evidence="2">The sequence shown here is derived from an EMBL/GenBank/DDBJ whole genome shotgun (WGS) entry which is preliminary data.</text>
</comment>
<keyword evidence="1" id="KW-1133">Transmembrane helix</keyword>
<dbReference type="Proteomes" id="UP000217784">
    <property type="component" value="Unassembled WGS sequence"/>
</dbReference>
<evidence type="ECO:0000256" key="1">
    <source>
        <dbReference type="SAM" id="Phobius"/>
    </source>
</evidence>
<keyword evidence="1" id="KW-0472">Membrane</keyword>
<keyword evidence="3" id="KW-1185">Reference proteome</keyword>
<sequence length="151" mass="17788">MYNNLIKEYINKVTKDMGSNQRKEVSKELETHILDSAEALAVEKNVDIDEAIIHEVITRMGSPEEVAAMYSPEKTFSDKVVDQLKEIWRITVHFIIIVTIVWIVLFIAFWIYFGRTDYIEFNMFTLLIMIIIYLVIIAFHMVKKLKIFSQH</sequence>
<accession>A0A2A2H4M2</accession>
<proteinExistence type="predicted"/>
<feature type="transmembrane region" description="Helical" evidence="1">
    <location>
        <begin position="119"/>
        <end position="142"/>
    </location>
</feature>
<keyword evidence="1" id="KW-0812">Transmembrane</keyword>
<dbReference type="EMBL" id="LMVM01000023">
    <property type="protein sequence ID" value="PAV04244.1"/>
    <property type="molecule type" value="Genomic_DNA"/>
</dbReference>
<name>A0A2A2H4M2_METBR</name>
<gene>
    <name evidence="2" type="ORF">ASJ80_05165</name>
</gene>
<dbReference type="OrthoDB" id="15347at2157"/>
<dbReference type="AlphaFoldDB" id="A0A2A2H4M2"/>
<organism evidence="2 3">
    <name type="scientific">Methanobacterium bryantii</name>
    <dbReference type="NCBI Taxonomy" id="2161"/>
    <lineage>
        <taxon>Archaea</taxon>
        <taxon>Methanobacteriati</taxon>
        <taxon>Methanobacteriota</taxon>
        <taxon>Methanomada group</taxon>
        <taxon>Methanobacteria</taxon>
        <taxon>Methanobacteriales</taxon>
        <taxon>Methanobacteriaceae</taxon>
        <taxon>Methanobacterium</taxon>
    </lineage>
</organism>
<evidence type="ECO:0000313" key="3">
    <source>
        <dbReference type="Proteomes" id="UP000217784"/>
    </source>
</evidence>